<accession>B7PBC4</accession>
<feature type="region of interest" description="Disordered" evidence="12">
    <location>
        <begin position="34"/>
        <end position="69"/>
    </location>
</feature>
<dbReference type="InterPro" id="IPR018247">
    <property type="entry name" value="EF_Hand_1_Ca_BS"/>
</dbReference>
<dbReference type="Pfam" id="PF13202">
    <property type="entry name" value="EF-hand_5"/>
    <property type="match status" value="1"/>
</dbReference>
<evidence type="ECO:0000256" key="8">
    <source>
        <dbReference type="ARBA" id="ARBA00023186"/>
    </source>
</evidence>
<keyword evidence="5" id="KW-0256">Endoplasmic reticulum</keyword>
<evidence type="ECO:0000313" key="16">
    <source>
        <dbReference type="EnsemblMetazoa" id="ISCW002354-PA"/>
    </source>
</evidence>
<evidence type="ECO:0000256" key="7">
    <source>
        <dbReference type="ARBA" id="ARBA00023180"/>
    </source>
</evidence>
<keyword evidence="17" id="KW-1185">Reference proteome</keyword>
<dbReference type="InParanoid" id="B7PBC4"/>
<dbReference type="PaxDb" id="6945-B7PBC4"/>
<comment type="subcellular location">
    <subcellularLocation>
        <location evidence="1">Endoplasmic reticulum lumen</location>
    </subcellularLocation>
</comment>
<dbReference type="SMART" id="SM00054">
    <property type="entry name" value="EFh"/>
    <property type="match status" value="5"/>
</dbReference>
<comment type="subunit">
    <text evidence="10">Interacts with PCSK6 (immature form including the propeptide); probably involved in the maturation and the secretion of PCSK6.</text>
</comment>
<dbReference type="InterPro" id="IPR011992">
    <property type="entry name" value="EF-hand-dom_pair"/>
</dbReference>
<dbReference type="CDD" id="cd16226">
    <property type="entry name" value="EFh_CREC_Calumenin_like"/>
    <property type="match status" value="1"/>
</dbReference>
<evidence type="ECO:0000313" key="17">
    <source>
        <dbReference type="Proteomes" id="UP000001555"/>
    </source>
</evidence>
<protein>
    <recommendedName>
        <fullName evidence="11">Reticulocalbin-3</fullName>
    </recommendedName>
</protein>
<sequence length="342" mass="40122">MASRVMQYSLVLYFLHLSLTLAIPKEEHKRVHQQKLGALSGVAEREPRSQPLSDEQHYREGAEHNPDYDHDAFLGEEDAKTFEHLTPAESKDRLGKIVDKIDKDSDGYVTQEELENWIRFTQKRYIRDDVDKQWKVYNPQESNRISWAEYRNSTYGFEEGSDGEDSDKDEDGATFRDMARRDKRRWDRADKDGDGHLDKEEFGNFLHPEESEDMKSVVVEETMEDIDKDRDGKISLDEYIGDMYGGAGDEEVVPEWVQNEKEQFQNFRDKDKDGFMSADEVRDWIMPVDYDHSKSEARHLVYEADKNKDKKLSREEILDKYDLFVGSQATDYGEALTRHDEF</sequence>
<dbReference type="EMBL" id="DS675471">
    <property type="protein sequence ID" value="EEC03896.1"/>
    <property type="molecule type" value="Genomic_DNA"/>
</dbReference>
<evidence type="ECO:0000256" key="9">
    <source>
        <dbReference type="ARBA" id="ARBA00056975"/>
    </source>
</evidence>
<feature type="domain" description="EF-hand" evidence="14">
    <location>
        <begin position="89"/>
        <end position="124"/>
    </location>
</feature>
<dbReference type="AlphaFoldDB" id="B7PBC4"/>
<evidence type="ECO:0000256" key="12">
    <source>
        <dbReference type="SAM" id="MobiDB-lite"/>
    </source>
</evidence>
<dbReference type="HOGENOM" id="CLU_044718_0_1_1"/>
<feature type="domain" description="EF-hand" evidence="14">
    <location>
        <begin position="292"/>
        <end position="327"/>
    </location>
</feature>
<evidence type="ECO:0000256" key="1">
    <source>
        <dbReference type="ARBA" id="ARBA00004319"/>
    </source>
</evidence>
<dbReference type="VEuPathDB" id="VectorBase:ISCW002354"/>
<dbReference type="GO" id="GO:0005783">
    <property type="term" value="C:endoplasmic reticulum"/>
    <property type="evidence" value="ECO:0000318"/>
    <property type="project" value="GO_Central"/>
</dbReference>
<dbReference type="EMBL" id="ABJB010745946">
    <property type="status" value="NOT_ANNOTATED_CDS"/>
    <property type="molecule type" value="Genomic_DNA"/>
</dbReference>
<evidence type="ECO:0000256" key="2">
    <source>
        <dbReference type="ARBA" id="ARBA00022723"/>
    </source>
</evidence>
<feature type="domain" description="EF-hand" evidence="14">
    <location>
        <begin position="214"/>
        <end position="249"/>
    </location>
</feature>
<dbReference type="FunCoup" id="B7PBC4">
    <property type="interactions" value="1148"/>
</dbReference>
<evidence type="ECO:0000256" key="11">
    <source>
        <dbReference type="ARBA" id="ARBA00072696"/>
    </source>
</evidence>
<evidence type="ECO:0000313" key="15">
    <source>
        <dbReference type="EMBL" id="EEC03896.1"/>
    </source>
</evidence>
<feature type="signal peptide" evidence="13">
    <location>
        <begin position="1"/>
        <end position="22"/>
    </location>
</feature>
<dbReference type="GO" id="GO:0016491">
    <property type="term" value="F:oxidoreductase activity"/>
    <property type="evidence" value="ECO:0007669"/>
    <property type="project" value="UniProtKB-KW"/>
</dbReference>
<evidence type="ECO:0000256" key="6">
    <source>
        <dbReference type="ARBA" id="ARBA00022837"/>
    </source>
</evidence>
<dbReference type="FunFam" id="1.10.238.10:FF:000090">
    <property type="entry name" value="calumenin isoform X2"/>
    <property type="match status" value="1"/>
</dbReference>
<dbReference type="SUPFAM" id="SSF47473">
    <property type="entry name" value="EF-hand"/>
    <property type="match status" value="2"/>
</dbReference>
<feature type="compositionally biased region" description="Basic and acidic residues" evidence="12">
    <location>
        <begin position="43"/>
        <end position="69"/>
    </location>
</feature>
<dbReference type="GO" id="GO:0015031">
    <property type="term" value="P:protein transport"/>
    <property type="evidence" value="ECO:0007669"/>
    <property type="project" value="UniProtKB-ARBA"/>
</dbReference>
<dbReference type="EMBL" id="ABJB010489941">
    <property type="status" value="NOT_ANNOTATED_CDS"/>
    <property type="molecule type" value="Genomic_DNA"/>
</dbReference>
<dbReference type="PANTHER" id="PTHR10827:SF52">
    <property type="entry name" value="IP16409P"/>
    <property type="match status" value="1"/>
</dbReference>
<keyword evidence="15" id="KW-0560">Oxidoreductase</keyword>
<dbReference type="GO" id="GO:0005509">
    <property type="term" value="F:calcium ion binding"/>
    <property type="evidence" value="ECO:0000318"/>
    <property type="project" value="GO_Central"/>
</dbReference>
<evidence type="ECO:0000256" key="13">
    <source>
        <dbReference type="SAM" id="SignalP"/>
    </source>
</evidence>
<keyword evidence="3 13" id="KW-0732">Signal</keyword>
<dbReference type="VEuPathDB" id="VectorBase:ISCI002354"/>
<dbReference type="InterPro" id="IPR002048">
    <property type="entry name" value="EF_hand_dom"/>
</dbReference>
<dbReference type="Proteomes" id="UP000001555">
    <property type="component" value="Unassembled WGS sequence"/>
</dbReference>
<feature type="domain" description="EF-hand" evidence="14">
    <location>
        <begin position="269"/>
        <end position="291"/>
    </location>
</feature>
<dbReference type="PROSITE" id="PS00018">
    <property type="entry name" value="EF_HAND_1"/>
    <property type="match status" value="5"/>
</dbReference>
<evidence type="ECO:0000256" key="4">
    <source>
        <dbReference type="ARBA" id="ARBA00022737"/>
    </source>
</evidence>
<dbReference type="EnsemblMetazoa" id="ISCW002354-RA">
    <property type="protein sequence ID" value="ISCW002354-PA"/>
    <property type="gene ID" value="ISCW002354"/>
</dbReference>
<dbReference type="OrthoDB" id="293868at2759"/>
<evidence type="ECO:0000256" key="3">
    <source>
        <dbReference type="ARBA" id="ARBA00022729"/>
    </source>
</evidence>
<comment type="function">
    <text evidence="9">Probable molecular chaperone assisting protein biosynthesis and transport in the endoplasmic reticulum. Required for the proper biosynthesis and transport of pulmonary surfactant-associated protein A/SP-A, pulmonary surfactant-associated protein D/SP-D and the lipid transporter ABCA3. By regulating both the proper expression and the degradation through the endoplasmic reticulum-associated protein degradation pathway of these proteins plays a crucial role in pulmonary surfactant homeostasis. Has an anti-fibrotic activity by negatively regulating the secretion of type I and type III collagens. This calcium-binding protein also transiently associates with immature PCSK6 and regulates its secretion.</text>
</comment>
<dbReference type="VEuPathDB" id="VectorBase:ISCP_008582"/>
<dbReference type="Pfam" id="PF13499">
    <property type="entry name" value="EF-hand_7"/>
    <property type="match status" value="1"/>
</dbReference>
<dbReference type="GO" id="GO:0005788">
    <property type="term" value="C:endoplasmic reticulum lumen"/>
    <property type="evidence" value="ECO:0007669"/>
    <property type="project" value="UniProtKB-SubCell"/>
</dbReference>
<feature type="domain" description="EF-hand" evidence="14">
    <location>
        <begin position="177"/>
        <end position="212"/>
    </location>
</feature>
<dbReference type="EMBL" id="ABJB010497196">
    <property type="status" value="NOT_ANNOTATED_CDS"/>
    <property type="molecule type" value="Genomic_DNA"/>
</dbReference>
<keyword evidence="2" id="KW-0479">Metal-binding</keyword>
<evidence type="ECO:0007829" key="18">
    <source>
        <dbReference type="PeptideAtlas" id="B7PBC4"/>
    </source>
</evidence>
<dbReference type="PANTHER" id="PTHR10827">
    <property type="entry name" value="RETICULOCALBIN"/>
    <property type="match status" value="1"/>
</dbReference>
<name>B7PBC4_IXOSC</name>
<dbReference type="PROSITE" id="PS50222">
    <property type="entry name" value="EF_HAND_2"/>
    <property type="match status" value="5"/>
</dbReference>
<reference evidence="16" key="2">
    <citation type="submission" date="2020-05" db="UniProtKB">
        <authorList>
            <consortium name="EnsemblMetazoa"/>
        </authorList>
    </citation>
    <scope>IDENTIFICATION</scope>
    <source>
        <strain evidence="16">wikel</strain>
    </source>
</reference>
<keyword evidence="4" id="KW-0677">Repeat</keyword>
<keyword evidence="8" id="KW-0143">Chaperone</keyword>
<evidence type="ECO:0000256" key="10">
    <source>
        <dbReference type="ARBA" id="ARBA00063143"/>
    </source>
</evidence>
<evidence type="ECO:0000256" key="5">
    <source>
        <dbReference type="ARBA" id="ARBA00022824"/>
    </source>
</evidence>
<dbReference type="Gene3D" id="1.10.238.10">
    <property type="entry name" value="EF-hand"/>
    <property type="match status" value="2"/>
</dbReference>
<dbReference type="FunFam" id="1.10.238.10:FF:000104">
    <property type="entry name" value="calumenin isoform X1"/>
    <property type="match status" value="1"/>
</dbReference>
<keyword evidence="6" id="KW-0106">Calcium</keyword>
<feature type="chain" id="PRO_5010825959" description="Reticulocalbin-3" evidence="13">
    <location>
        <begin position="23"/>
        <end position="342"/>
    </location>
</feature>
<gene>
    <name evidence="15" type="ORF">IscW_ISCW002354</name>
</gene>
<proteinExistence type="evidence at protein level"/>
<keyword evidence="18" id="KW-1267">Proteomics identification</keyword>
<organism>
    <name type="scientific">Ixodes scapularis</name>
    <name type="common">Black-legged tick</name>
    <name type="synonym">Deer tick</name>
    <dbReference type="NCBI Taxonomy" id="6945"/>
    <lineage>
        <taxon>Eukaryota</taxon>
        <taxon>Metazoa</taxon>
        <taxon>Ecdysozoa</taxon>
        <taxon>Arthropoda</taxon>
        <taxon>Chelicerata</taxon>
        <taxon>Arachnida</taxon>
        <taxon>Acari</taxon>
        <taxon>Parasitiformes</taxon>
        <taxon>Ixodida</taxon>
        <taxon>Ixodoidea</taxon>
        <taxon>Ixodidae</taxon>
        <taxon>Ixodinae</taxon>
        <taxon>Ixodes</taxon>
    </lineage>
</organism>
<evidence type="ECO:0000259" key="14">
    <source>
        <dbReference type="PROSITE" id="PS50222"/>
    </source>
</evidence>
<keyword evidence="7" id="KW-0325">Glycoprotein</keyword>
<reference evidence="15 17" key="1">
    <citation type="submission" date="2008-03" db="EMBL/GenBank/DDBJ databases">
        <title>Annotation of Ixodes scapularis.</title>
        <authorList>
            <consortium name="Ixodes scapularis Genome Project Consortium"/>
            <person name="Caler E."/>
            <person name="Hannick L.I."/>
            <person name="Bidwell S."/>
            <person name="Joardar V."/>
            <person name="Thiagarajan M."/>
            <person name="Amedeo P."/>
            <person name="Galinsky K.J."/>
            <person name="Schobel S."/>
            <person name="Inman J."/>
            <person name="Hostetler J."/>
            <person name="Miller J."/>
            <person name="Hammond M."/>
            <person name="Megy K."/>
            <person name="Lawson D."/>
            <person name="Kodira C."/>
            <person name="Sutton G."/>
            <person name="Meyer J."/>
            <person name="Hill C.A."/>
            <person name="Birren B."/>
            <person name="Nene V."/>
            <person name="Collins F."/>
            <person name="Alarcon-Chaidez F."/>
            <person name="Wikel S."/>
            <person name="Strausberg R."/>
        </authorList>
    </citation>
    <scope>NUCLEOTIDE SEQUENCE [LARGE SCALE GENOMIC DNA]</scope>
    <source>
        <strain evidence="17">Wikel</strain>
        <strain evidence="15">Wikel colony</strain>
    </source>
</reference>